<dbReference type="Proteomes" id="UP000229966">
    <property type="component" value="Unassembled WGS sequence"/>
</dbReference>
<dbReference type="InterPro" id="IPR030842">
    <property type="entry name" value="TF_NusA_bacterial"/>
</dbReference>
<dbReference type="InterPro" id="IPR012340">
    <property type="entry name" value="NA-bd_OB-fold"/>
</dbReference>
<evidence type="ECO:0000256" key="7">
    <source>
        <dbReference type="HAMAP-Rule" id="MF_00945"/>
    </source>
</evidence>
<dbReference type="InterPro" id="IPR015946">
    <property type="entry name" value="KH_dom-like_a/b"/>
</dbReference>
<feature type="domain" description="S1 motif" evidence="9">
    <location>
        <begin position="147"/>
        <end position="212"/>
    </location>
</feature>
<comment type="function">
    <text evidence="7">Participates in both transcription termination and antitermination.</text>
</comment>
<comment type="similarity">
    <text evidence="7">Belongs to the NusA family.</text>
</comment>
<dbReference type="EMBL" id="PEUM01000064">
    <property type="protein sequence ID" value="PIV25307.1"/>
    <property type="molecule type" value="Genomic_DNA"/>
</dbReference>
<reference evidence="11" key="1">
    <citation type="submission" date="2017-09" db="EMBL/GenBank/DDBJ databases">
        <title>Depth-based differentiation of microbial function through sediment-hosted aquifers and enrichment of novel symbionts in the deep terrestrial subsurface.</title>
        <authorList>
            <person name="Probst A.J."/>
            <person name="Ladd B."/>
            <person name="Jarett J.K."/>
            <person name="Geller-Mcgrath D.E."/>
            <person name="Sieber C.M.K."/>
            <person name="Emerson J.B."/>
            <person name="Anantharaman K."/>
            <person name="Thomas B.C."/>
            <person name="Malmstrom R."/>
            <person name="Stieglmeier M."/>
            <person name="Klingl A."/>
            <person name="Woyke T."/>
            <person name="Ryan C.M."/>
            <person name="Banfield J.F."/>
        </authorList>
    </citation>
    <scope>NUCLEOTIDE SEQUENCE [LARGE SCALE GENOMIC DNA]</scope>
</reference>
<evidence type="ECO:0000256" key="1">
    <source>
        <dbReference type="ARBA" id="ARBA00022472"/>
    </source>
</evidence>
<dbReference type="CDD" id="cd02134">
    <property type="entry name" value="KH-II_NusA_rpt1"/>
    <property type="match status" value="1"/>
</dbReference>
<evidence type="ECO:0000256" key="6">
    <source>
        <dbReference type="ARBA" id="ARBA00023163"/>
    </source>
</evidence>
<dbReference type="SUPFAM" id="SSF50249">
    <property type="entry name" value="Nucleic acid-binding proteins"/>
    <property type="match status" value="1"/>
</dbReference>
<dbReference type="PROSITE" id="PS50126">
    <property type="entry name" value="S1"/>
    <property type="match status" value="1"/>
</dbReference>
<sequence length="407" mass="45670">MRLKGATLPISPFMAAINQICDEKNLPKKDVIEAVEAAIAAAYRKEYCNQKDMIRATMNDTTGKFDIFQEFEVVKKDELEHESFQKTLKDAKFIDKNAKIGSSVQISLPYKDDFGRIAAQTAKQVIVQRLRESERNMLFDEYKEKTGEVISGTVQQIENRNIIIINIGKTNALLPSQEQLPREHYYIGQRLRVFVKEVKNTPRGPHIIISRSHPGLLAGLFQMEVPEILSGTVEIKGITREPGSRAKIAIVSNDPQLDPVGTCVGQRGSRIQSILAEIGDEKIDIIVWDKDIKKYLTNALSPARVDKITLSKDKKTATVKVDDDQLSLAIGKNGQNVRLASKLVGIEVDIIKPDLKAKDRLEKSASETEVSEKKSEQKPKKEIIKKPLKKSSKKKVVKKNTSKKITK</sequence>
<evidence type="ECO:0000256" key="3">
    <source>
        <dbReference type="ARBA" id="ARBA00022814"/>
    </source>
</evidence>
<organism evidence="10 11">
    <name type="scientific">Candidatus Berkelbacteria bacterium CG03_land_8_20_14_0_80_40_36</name>
    <dbReference type="NCBI Taxonomy" id="1974509"/>
    <lineage>
        <taxon>Bacteria</taxon>
        <taxon>Candidatus Berkelbacteria</taxon>
    </lineage>
</organism>
<dbReference type="Pfam" id="PF26594">
    <property type="entry name" value="KH_NusA_2nd"/>
    <property type="match status" value="1"/>
</dbReference>
<keyword evidence="4 7" id="KW-0694">RNA-binding</keyword>
<dbReference type="PANTHER" id="PTHR22648:SF0">
    <property type="entry name" value="TRANSCRIPTION TERMINATION_ANTITERMINATION PROTEIN NUSA"/>
    <property type="match status" value="1"/>
</dbReference>
<dbReference type="FunFam" id="3.30.300.20:FF:000002">
    <property type="entry name" value="Transcription termination/antitermination protein NusA"/>
    <property type="match status" value="1"/>
</dbReference>
<dbReference type="InterPro" id="IPR058582">
    <property type="entry name" value="KH_NusA_2nd"/>
</dbReference>
<dbReference type="Gene3D" id="3.30.1480.10">
    <property type="entry name" value="NusA, N-terminal domain"/>
    <property type="match status" value="1"/>
</dbReference>
<keyword evidence="5 7" id="KW-0805">Transcription regulation</keyword>
<dbReference type="Pfam" id="PF00575">
    <property type="entry name" value="S1"/>
    <property type="match status" value="1"/>
</dbReference>
<dbReference type="Pfam" id="PF08529">
    <property type="entry name" value="NusA_N"/>
    <property type="match status" value="1"/>
</dbReference>
<dbReference type="InterPro" id="IPR010213">
    <property type="entry name" value="TF_NusA"/>
</dbReference>
<evidence type="ECO:0000256" key="4">
    <source>
        <dbReference type="ARBA" id="ARBA00022884"/>
    </source>
</evidence>
<keyword evidence="1 7" id="KW-0806">Transcription termination</keyword>
<dbReference type="PANTHER" id="PTHR22648">
    <property type="entry name" value="TRANSCRIPTION TERMINATION FACTOR NUSA"/>
    <property type="match status" value="1"/>
</dbReference>
<keyword evidence="3 7" id="KW-0889">Transcription antitermination</keyword>
<dbReference type="GO" id="GO:0003700">
    <property type="term" value="F:DNA-binding transcription factor activity"/>
    <property type="evidence" value="ECO:0007669"/>
    <property type="project" value="InterPro"/>
</dbReference>
<gene>
    <name evidence="7 10" type="primary">nusA</name>
    <name evidence="10" type="ORF">COS38_02330</name>
</gene>
<evidence type="ECO:0000256" key="2">
    <source>
        <dbReference type="ARBA" id="ARBA00022490"/>
    </source>
</evidence>
<name>A0A2M7CI43_9BACT</name>
<dbReference type="InterPro" id="IPR025249">
    <property type="entry name" value="TF_NusA_KH_1st"/>
</dbReference>
<dbReference type="SUPFAM" id="SSF54814">
    <property type="entry name" value="Prokaryotic type KH domain (KH-domain type II)"/>
    <property type="match status" value="2"/>
</dbReference>
<comment type="caution">
    <text evidence="10">The sequence shown here is derived from an EMBL/GenBank/DDBJ whole genome shotgun (WGS) entry which is preliminary data.</text>
</comment>
<dbReference type="CDD" id="cd22529">
    <property type="entry name" value="KH-II_NusA_rpt2"/>
    <property type="match status" value="1"/>
</dbReference>
<evidence type="ECO:0000313" key="11">
    <source>
        <dbReference type="Proteomes" id="UP000229966"/>
    </source>
</evidence>
<dbReference type="Pfam" id="PF13184">
    <property type="entry name" value="KH_NusA_1st"/>
    <property type="match status" value="1"/>
</dbReference>
<dbReference type="InterPro" id="IPR013735">
    <property type="entry name" value="TF_NusA_N"/>
</dbReference>
<dbReference type="AlphaFoldDB" id="A0A2M7CI43"/>
<dbReference type="GO" id="GO:0031564">
    <property type="term" value="P:transcription antitermination"/>
    <property type="evidence" value="ECO:0007669"/>
    <property type="project" value="UniProtKB-UniRule"/>
</dbReference>
<feature type="region of interest" description="Disordered" evidence="8">
    <location>
        <begin position="360"/>
        <end position="407"/>
    </location>
</feature>
<comment type="subcellular location">
    <subcellularLocation>
        <location evidence="7">Cytoplasm</location>
    </subcellularLocation>
</comment>
<dbReference type="SUPFAM" id="SSF69705">
    <property type="entry name" value="Transcription factor NusA, N-terminal domain"/>
    <property type="match status" value="1"/>
</dbReference>
<proteinExistence type="inferred from homology"/>
<dbReference type="InterPro" id="IPR009019">
    <property type="entry name" value="KH_sf_prok-type"/>
</dbReference>
<accession>A0A2M7CI43</accession>
<dbReference type="Gene3D" id="3.30.300.20">
    <property type="match status" value="2"/>
</dbReference>
<dbReference type="InterPro" id="IPR003029">
    <property type="entry name" value="S1_domain"/>
</dbReference>
<dbReference type="InterPro" id="IPR036555">
    <property type="entry name" value="NusA_N_sf"/>
</dbReference>
<dbReference type="Gene3D" id="2.40.50.140">
    <property type="entry name" value="Nucleic acid-binding proteins"/>
    <property type="match status" value="1"/>
</dbReference>
<dbReference type="SMART" id="SM00316">
    <property type="entry name" value="S1"/>
    <property type="match status" value="1"/>
</dbReference>
<evidence type="ECO:0000256" key="8">
    <source>
        <dbReference type="SAM" id="MobiDB-lite"/>
    </source>
</evidence>
<dbReference type="GO" id="GO:0006353">
    <property type="term" value="P:DNA-templated transcription termination"/>
    <property type="evidence" value="ECO:0007669"/>
    <property type="project" value="UniProtKB-UniRule"/>
</dbReference>
<dbReference type="NCBIfam" id="TIGR01953">
    <property type="entry name" value="NusA"/>
    <property type="match status" value="1"/>
</dbReference>
<evidence type="ECO:0000313" key="10">
    <source>
        <dbReference type="EMBL" id="PIV25307.1"/>
    </source>
</evidence>
<keyword evidence="6 7" id="KW-0804">Transcription</keyword>
<dbReference type="GO" id="GO:0005829">
    <property type="term" value="C:cytosol"/>
    <property type="evidence" value="ECO:0007669"/>
    <property type="project" value="TreeGrafter"/>
</dbReference>
<feature type="compositionally biased region" description="Basic residues" evidence="8">
    <location>
        <begin position="386"/>
        <end position="407"/>
    </location>
</feature>
<dbReference type="HAMAP" id="MF_00945_B">
    <property type="entry name" value="NusA_B"/>
    <property type="match status" value="1"/>
</dbReference>
<evidence type="ECO:0000259" key="9">
    <source>
        <dbReference type="PROSITE" id="PS50126"/>
    </source>
</evidence>
<keyword evidence="2 7" id="KW-0963">Cytoplasm</keyword>
<dbReference type="GO" id="GO:0003723">
    <property type="term" value="F:RNA binding"/>
    <property type="evidence" value="ECO:0007669"/>
    <property type="project" value="UniProtKB-UniRule"/>
</dbReference>
<dbReference type="PROSITE" id="PS50084">
    <property type="entry name" value="KH_TYPE_1"/>
    <property type="match status" value="1"/>
</dbReference>
<evidence type="ECO:0000256" key="5">
    <source>
        <dbReference type="ARBA" id="ARBA00023015"/>
    </source>
</evidence>
<protein>
    <recommendedName>
        <fullName evidence="7">Transcription termination/antitermination protein NusA</fullName>
    </recommendedName>
</protein>
<comment type="subunit">
    <text evidence="7">Monomer. Binds directly to the core enzyme of the DNA-dependent RNA polymerase and to nascent RNA.</text>
</comment>
<dbReference type="CDD" id="cd04455">
    <property type="entry name" value="S1_NusA"/>
    <property type="match status" value="1"/>
</dbReference>
<feature type="compositionally biased region" description="Basic and acidic residues" evidence="8">
    <location>
        <begin position="360"/>
        <end position="385"/>
    </location>
</feature>
<dbReference type="FunFam" id="3.30.300.20:FF:000005">
    <property type="entry name" value="Transcription termination/antitermination protein NusA"/>
    <property type="match status" value="1"/>
</dbReference>